<organism evidence="5 6">
    <name type="scientific">Actinokineospora xionganensis</name>
    <dbReference type="NCBI Taxonomy" id="2684470"/>
    <lineage>
        <taxon>Bacteria</taxon>
        <taxon>Bacillati</taxon>
        <taxon>Actinomycetota</taxon>
        <taxon>Actinomycetes</taxon>
        <taxon>Pseudonocardiales</taxon>
        <taxon>Pseudonocardiaceae</taxon>
        <taxon>Actinokineospora</taxon>
    </lineage>
</organism>
<dbReference type="InterPro" id="IPR051081">
    <property type="entry name" value="HTH_MetalResp_TranReg"/>
</dbReference>
<evidence type="ECO:0000256" key="2">
    <source>
        <dbReference type="ARBA" id="ARBA00023125"/>
    </source>
</evidence>
<dbReference type="PANTHER" id="PTHR33154:SF33">
    <property type="entry name" value="TRANSCRIPTIONAL REPRESSOR SDPR"/>
    <property type="match status" value="1"/>
</dbReference>
<evidence type="ECO:0000259" key="4">
    <source>
        <dbReference type="PROSITE" id="PS50987"/>
    </source>
</evidence>
<sequence length="107" mass="12305">MDAQLKALAEPRRRKILELVRDQELPAGEIARRFAVTRPAISQHLTVLREAGLLIERREGTKRLYRADPAGLLGLKRFVDRFWMTGLERLKLEAETEAARGERKDQA</sequence>
<evidence type="ECO:0000256" key="1">
    <source>
        <dbReference type="ARBA" id="ARBA00023015"/>
    </source>
</evidence>
<dbReference type="Proteomes" id="UP000734823">
    <property type="component" value="Unassembled WGS sequence"/>
</dbReference>
<accession>A0ABR7L5X6</accession>
<dbReference type="InterPro" id="IPR036390">
    <property type="entry name" value="WH_DNA-bd_sf"/>
</dbReference>
<comment type="caution">
    <text evidence="5">The sequence shown here is derived from an EMBL/GenBank/DDBJ whole genome shotgun (WGS) entry which is preliminary data.</text>
</comment>
<dbReference type="PANTHER" id="PTHR33154">
    <property type="entry name" value="TRANSCRIPTIONAL REGULATOR, ARSR FAMILY"/>
    <property type="match status" value="1"/>
</dbReference>
<protein>
    <submittedName>
        <fullName evidence="5">Winged helix-turn-helix transcriptional regulator</fullName>
    </submittedName>
</protein>
<feature type="domain" description="HTH arsR-type" evidence="4">
    <location>
        <begin position="1"/>
        <end position="94"/>
    </location>
</feature>
<dbReference type="PRINTS" id="PR00778">
    <property type="entry name" value="HTHARSR"/>
</dbReference>
<dbReference type="Pfam" id="PF01022">
    <property type="entry name" value="HTH_5"/>
    <property type="match status" value="1"/>
</dbReference>
<reference evidence="5 6" key="1">
    <citation type="submission" date="2020-06" db="EMBL/GenBank/DDBJ databases">
        <title>Actinokineospora xiongansis sp. nov., isolated from soil of Baiyangdian.</title>
        <authorList>
            <person name="Zhang X."/>
        </authorList>
    </citation>
    <scope>NUCLEOTIDE SEQUENCE [LARGE SCALE GENOMIC DNA]</scope>
    <source>
        <strain evidence="5 6">HBU206404</strain>
    </source>
</reference>
<dbReference type="EMBL" id="JABVED010000006">
    <property type="protein sequence ID" value="MBC6448091.1"/>
    <property type="molecule type" value="Genomic_DNA"/>
</dbReference>
<keyword evidence="6" id="KW-1185">Reference proteome</keyword>
<dbReference type="InterPro" id="IPR001845">
    <property type="entry name" value="HTH_ArsR_DNA-bd_dom"/>
</dbReference>
<gene>
    <name evidence="5" type="ORF">GPZ80_13025</name>
</gene>
<dbReference type="PROSITE" id="PS50987">
    <property type="entry name" value="HTH_ARSR_2"/>
    <property type="match status" value="1"/>
</dbReference>
<keyword evidence="2" id="KW-0238">DNA-binding</keyword>
<proteinExistence type="predicted"/>
<dbReference type="Gene3D" id="1.10.10.10">
    <property type="entry name" value="Winged helix-like DNA-binding domain superfamily/Winged helix DNA-binding domain"/>
    <property type="match status" value="1"/>
</dbReference>
<dbReference type="NCBIfam" id="NF033788">
    <property type="entry name" value="HTH_metalloreg"/>
    <property type="match status" value="1"/>
</dbReference>
<dbReference type="CDD" id="cd00090">
    <property type="entry name" value="HTH_ARSR"/>
    <property type="match status" value="1"/>
</dbReference>
<keyword evidence="1" id="KW-0805">Transcription regulation</keyword>
<dbReference type="RefSeq" id="WP_187220588.1">
    <property type="nucleotide sequence ID" value="NZ_JABVED010000006.1"/>
</dbReference>
<name>A0ABR7L5X6_9PSEU</name>
<keyword evidence="3" id="KW-0804">Transcription</keyword>
<evidence type="ECO:0000256" key="3">
    <source>
        <dbReference type="ARBA" id="ARBA00023163"/>
    </source>
</evidence>
<evidence type="ECO:0000313" key="6">
    <source>
        <dbReference type="Proteomes" id="UP000734823"/>
    </source>
</evidence>
<dbReference type="InterPro" id="IPR036388">
    <property type="entry name" value="WH-like_DNA-bd_sf"/>
</dbReference>
<dbReference type="SMART" id="SM00418">
    <property type="entry name" value="HTH_ARSR"/>
    <property type="match status" value="1"/>
</dbReference>
<dbReference type="InterPro" id="IPR011991">
    <property type="entry name" value="ArsR-like_HTH"/>
</dbReference>
<evidence type="ECO:0000313" key="5">
    <source>
        <dbReference type="EMBL" id="MBC6448091.1"/>
    </source>
</evidence>
<dbReference type="SUPFAM" id="SSF46785">
    <property type="entry name" value="Winged helix' DNA-binding domain"/>
    <property type="match status" value="1"/>
</dbReference>